<keyword evidence="5" id="KW-1185">Reference proteome</keyword>
<dbReference type="InterPro" id="IPR050624">
    <property type="entry name" value="HTH-type_Tx_Regulator"/>
</dbReference>
<protein>
    <submittedName>
        <fullName evidence="4">TetR family transcriptional regulator</fullName>
    </submittedName>
</protein>
<evidence type="ECO:0000256" key="1">
    <source>
        <dbReference type="ARBA" id="ARBA00023125"/>
    </source>
</evidence>
<organism evidence="4 5">
    <name type="scientific">Jeotgalicoccus halotolerans</name>
    <dbReference type="NCBI Taxonomy" id="157227"/>
    <lineage>
        <taxon>Bacteria</taxon>
        <taxon>Bacillati</taxon>
        <taxon>Bacillota</taxon>
        <taxon>Bacilli</taxon>
        <taxon>Bacillales</taxon>
        <taxon>Staphylococcaceae</taxon>
        <taxon>Jeotgalicoccus</taxon>
    </lineage>
</organism>
<dbReference type="PANTHER" id="PTHR43479:SF8">
    <property type="entry name" value="TRANSCRIPTIONAL REGULATOR, TETR FAMILY"/>
    <property type="match status" value="1"/>
</dbReference>
<dbReference type="SUPFAM" id="SSF46689">
    <property type="entry name" value="Homeodomain-like"/>
    <property type="match status" value="1"/>
</dbReference>
<reference evidence="4 5" key="1">
    <citation type="submission" date="2018-08" db="EMBL/GenBank/DDBJ databases">
        <title>Genomic Encyclopedia of Type Strains, Phase IV (KMG-IV): sequencing the most valuable type-strain genomes for metagenomic binning, comparative biology and taxonomic classification.</title>
        <authorList>
            <person name="Goeker M."/>
        </authorList>
    </citation>
    <scope>NUCLEOTIDE SEQUENCE [LARGE SCALE GENOMIC DNA]</scope>
    <source>
        <strain evidence="4 5">DSM 17274</strain>
    </source>
</reference>
<dbReference type="InterPro" id="IPR001647">
    <property type="entry name" value="HTH_TetR"/>
</dbReference>
<gene>
    <name evidence="4" type="ORF">DFR63_2067</name>
</gene>
<dbReference type="Pfam" id="PF00440">
    <property type="entry name" value="TetR_N"/>
    <property type="match status" value="1"/>
</dbReference>
<evidence type="ECO:0000313" key="5">
    <source>
        <dbReference type="Proteomes" id="UP000257076"/>
    </source>
</evidence>
<dbReference type="PRINTS" id="PR00455">
    <property type="entry name" value="HTHTETR"/>
</dbReference>
<dbReference type="OrthoDB" id="9812484at2"/>
<keyword evidence="1 2" id="KW-0238">DNA-binding</keyword>
<dbReference type="Proteomes" id="UP000257076">
    <property type="component" value="Unassembled WGS sequence"/>
</dbReference>
<dbReference type="GO" id="GO:0003677">
    <property type="term" value="F:DNA binding"/>
    <property type="evidence" value="ECO:0007669"/>
    <property type="project" value="UniProtKB-UniRule"/>
</dbReference>
<dbReference type="InterPro" id="IPR023772">
    <property type="entry name" value="DNA-bd_HTH_TetR-type_CS"/>
</dbReference>
<dbReference type="Gene3D" id="1.10.357.10">
    <property type="entry name" value="Tetracycline Repressor, domain 2"/>
    <property type="match status" value="1"/>
</dbReference>
<dbReference type="AlphaFoldDB" id="A0A3E0ASH1"/>
<dbReference type="InterPro" id="IPR041603">
    <property type="entry name" value="YvdT_C"/>
</dbReference>
<dbReference type="EMBL" id="QUMW01000015">
    <property type="protein sequence ID" value="REG22700.1"/>
    <property type="molecule type" value="Genomic_DNA"/>
</dbReference>
<evidence type="ECO:0000313" key="4">
    <source>
        <dbReference type="EMBL" id="REG22700.1"/>
    </source>
</evidence>
<dbReference type="Pfam" id="PF17934">
    <property type="entry name" value="TetR_C_26"/>
    <property type="match status" value="1"/>
</dbReference>
<feature type="DNA-binding region" description="H-T-H motif" evidence="2">
    <location>
        <begin position="24"/>
        <end position="43"/>
    </location>
</feature>
<dbReference type="InterPro" id="IPR036271">
    <property type="entry name" value="Tet_transcr_reg_TetR-rel_C_sf"/>
</dbReference>
<evidence type="ECO:0000256" key="2">
    <source>
        <dbReference type="PROSITE-ProRule" id="PRU00335"/>
    </source>
</evidence>
<dbReference type="PROSITE" id="PS01081">
    <property type="entry name" value="HTH_TETR_1"/>
    <property type="match status" value="1"/>
</dbReference>
<evidence type="ECO:0000259" key="3">
    <source>
        <dbReference type="PROSITE" id="PS50977"/>
    </source>
</evidence>
<dbReference type="SUPFAM" id="SSF48498">
    <property type="entry name" value="Tetracyclin repressor-like, C-terminal domain"/>
    <property type="match status" value="1"/>
</dbReference>
<accession>A0A3E0ASH1</accession>
<sequence>MNKKEDIINSAVELFLEKGIEKTSVKNITDKAGIAPGTFYLYFPSKLAVMPFIAEKMVENIYNSAIQNLGTSYNLDELVKVLIDSIFENTRKYKDLSLLIYSGFTQTKQIQNWETIYKPIYEWLEDCLEKLKDTDQIPPVINSANFSRITIGTIESSAEQVYLFDTEKSEQDIKDYKKSLFKFIYKALS</sequence>
<proteinExistence type="predicted"/>
<dbReference type="PROSITE" id="PS50977">
    <property type="entry name" value="HTH_TETR_2"/>
    <property type="match status" value="1"/>
</dbReference>
<dbReference type="RefSeq" id="WP_115885838.1">
    <property type="nucleotide sequence ID" value="NZ_CBCSHX010000013.1"/>
</dbReference>
<dbReference type="InterPro" id="IPR009057">
    <property type="entry name" value="Homeodomain-like_sf"/>
</dbReference>
<dbReference type="PANTHER" id="PTHR43479">
    <property type="entry name" value="ACREF/ENVCD OPERON REPRESSOR-RELATED"/>
    <property type="match status" value="1"/>
</dbReference>
<feature type="domain" description="HTH tetR-type" evidence="3">
    <location>
        <begin position="1"/>
        <end position="61"/>
    </location>
</feature>
<name>A0A3E0ASH1_9STAP</name>
<comment type="caution">
    <text evidence="4">The sequence shown here is derived from an EMBL/GenBank/DDBJ whole genome shotgun (WGS) entry which is preliminary data.</text>
</comment>